<reference evidence="3 4" key="1">
    <citation type="journal article" date="2024" name="J. Plant Pathol.">
        <title>Sequence and assembly of the genome of Seiridium unicorne, isolate CBS 538.82, causal agent of cypress canker disease.</title>
        <authorList>
            <person name="Scali E."/>
            <person name="Rocca G.D."/>
            <person name="Danti R."/>
            <person name="Garbelotto M."/>
            <person name="Barberini S."/>
            <person name="Baroncelli R."/>
            <person name="Emiliani G."/>
        </authorList>
    </citation>
    <scope>NUCLEOTIDE SEQUENCE [LARGE SCALE GENOMIC DNA]</scope>
    <source>
        <strain evidence="3 4">BM-138-508</strain>
    </source>
</reference>
<accession>A0ABR2ULM2</accession>
<dbReference type="EMBL" id="JARVKF010000418">
    <property type="protein sequence ID" value="KAK9415259.1"/>
    <property type="molecule type" value="Genomic_DNA"/>
</dbReference>
<keyword evidence="4" id="KW-1185">Reference proteome</keyword>
<evidence type="ECO:0000313" key="4">
    <source>
        <dbReference type="Proteomes" id="UP001408356"/>
    </source>
</evidence>
<comment type="caution">
    <text evidence="3">The sequence shown here is derived from an EMBL/GenBank/DDBJ whole genome shotgun (WGS) entry which is preliminary data.</text>
</comment>
<feature type="compositionally biased region" description="Pro residues" evidence="2">
    <location>
        <begin position="158"/>
        <end position="169"/>
    </location>
</feature>
<name>A0ABR2ULM2_9PEZI</name>
<sequence length="415" mass="47835">MTPVWSFRVWSGTAAQSKTLDVILLTHYAGLALYRALLNASPKVPLPDDLAQAWGVKRHPIANLVRRAFLKNRADTSTRLVYPALKAGYRMLDTLSQATNPESPEYASILLFLRKRLAERDHVLLQKDLHPPNSKNPPKLSSAPNPKTVPLLLNTTPAPTPEDPNPKPTYAPAARPRPLSELPAGKKRRIPVLDMAREFPLLRLDKPQPELLNRVLTQKNKKRQDRLDMVREWTSEESQVIGPHDCEEEDDWEERVVDLLDREIVAPMLKAVRRRQKNTHLARPEGWQFFMRAVDELEAWVEESTPSVEEATYKRTLQLHGIKSVIDSLTREREDSVARANALRQIIADEKALAALEKRQDHAERKKKWEARMWLEHGEDWKKLVAKEKRERDEKRAARFESVSWRKYPKVSPPP</sequence>
<feature type="region of interest" description="Disordered" evidence="2">
    <location>
        <begin position="125"/>
        <end position="183"/>
    </location>
</feature>
<organism evidence="3 4">
    <name type="scientific">Seiridium unicorne</name>
    <dbReference type="NCBI Taxonomy" id="138068"/>
    <lineage>
        <taxon>Eukaryota</taxon>
        <taxon>Fungi</taxon>
        <taxon>Dikarya</taxon>
        <taxon>Ascomycota</taxon>
        <taxon>Pezizomycotina</taxon>
        <taxon>Sordariomycetes</taxon>
        <taxon>Xylariomycetidae</taxon>
        <taxon>Amphisphaeriales</taxon>
        <taxon>Sporocadaceae</taxon>
        <taxon>Seiridium</taxon>
    </lineage>
</organism>
<feature type="compositionally biased region" description="Low complexity" evidence="2">
    <location>
        <begin position="131"/>
        <end position="157"/>
    </location>
</feature>
<dbReference type="Proteomes" id="UP001408356">
    <property type="component" value="Unassembled WGS sequence"/>
</dbReference>
<protein>
    <submittedName>
        <fullName evidence="3">Uncharacterized protein</fullName>
    </submittedName>
</protein>
<evidence type="ECO:0000313" key="3">
    <source>
        <dbReference type="EMBL" id="KAK9415259.1"/>
    </source>
</evidence>
<gene>
    <name evidence="3" type="ORF">SUNI508_02107</name>
</gene>
<evidence type="ECO:0000256" key="1">
    <source>
        <dbReference type="SAM" id="Coils"/>
    </source>
</evidence>
<evidence type="ECO:0000256" key="2">
    <source>
        <dbReference type="SAM" id="MobiDB-lite"/>
    </source>
</evidence>
<keyword evidence="1" id="KW-0175">Coiled coil</keyword>
<proteinExistence type="predicted"/>
<feature type="coiled-coil region" evidence="1">
    <location>
        <begin position="339"/>
        <end position="366"/>
    </location>
</feature>